<keyword evidence="3 7" id="KW-0812">Transmembrane</keyword>
<keyword evidence="4 7" id="KW-1133">Transmembrane helix</keyword>
<feature type="transmembrane region" description="Helical" evidence="7">
    <location>
        <begin position="193"/>
        <end position="215"/>
    </location>
</feature>
<feature type="region of interest" description="Disordered" evidence="6">
    <location>
        <begin position="1"/>
        <end position="24"/>
    </location>
</feature>
<comment type="subcellular location">
    <subcellularLocation>
        <location evidence="1">Cell membrane</location>
        <topology evidence="1">Multi-pass membrane protein</topology>
    </subcellularLocation>
</comment>
<evidence type="ECO:0000256" key="2">
    <source>
        <dbReference type="ARBA" id="ARBA00022475"/>
    </source>
</evidence>
<evidence type="ECO:0000256" key="3">
    <source>
        <dbReference type="ARBA" id="ARBA00022692"/>
    </source>
</evidence>
<protein>
    <submittedName>
        <fullName evidence="8">Cytochrome c oxidase caa3-type assembly factor CtaG_BS (Unrelated to Cox11-CtaG family)</fullName>
    </submittedName>
</protein>
<keyword evidence="2" id="KW-1003">Cell membrane</keyword>
<feature type="transmembrane region" description="Helical" evidence="7">
    <location>
        <begin position="158"/>
        <end position="181"/>
    </location>
</feature>
<accession>A0A6J4IIW5</accession>
<name>A0A6J4IIW5_9ACTN</name>
<reference evidence="8" key="1">
    <citation type="submission" date="2020-02" db="EMBL/GenBank/DDBJ databases">
        <authorList>
            <person name="Meier V. D."/>
        </authorList>
    </citation>
    <scope>NUCLEOTIDE SEQUENCE</scope>
    <source>
        <strain evidence="8">AVDCRST_MAG52</strain>
    </source>
</reference>
<feature type="compositionally biased region" description="Basic and acidic residues" evidence="6">
    <location>
        <begin position="11"/>
        <end position="22"/>
    </location>
</feature>
<feature type="transmembrane region" description="Helical" evidence="7">
    <location>
        <begin position="278"/>
        <end position="299"/>
    </location>
</feature>
<keyword evidence="5 7" id="KW-0472">Membrane</keyword>
<dbReference type="GO" id="GO:0005886">
    <property type="term" value="C:plasma membrane"/>
    <property type="evidence" value="ECO:0007669"/>
    <property type="project" value="UniProtKB-SubCell"/>
</dbReference>
<proteinExistence type="predicted"/>
<evidence type="ECO:0000256" key="1">
    <source>
        <dbReference type="ARBA" id="ARBA00004651"/>
    </source>
</evidence>
<feature type="transmembrane region" description="Helical" evidence="7">
    <location>
        <begin position="236"/>
        <end position="258"/>
    </location>
</feature>
<feature type="transmembrane region" description="Helical" evidence="7">
    <location>
        <begin position="117"/>
        <end position="137"/>
    </location>
</feature>
<dbReference type="EMBL" id="CADCTN010000153">
    <property type="protein sequence ID" value="CAA9251708.1"/>
    <property type="molecule type" value="Genomic_DNA"/>
</dbReference>
<dbReference type="InterPro" id="IPR019108">
    <property type="entry name" value="Caa3_assmbl_CtaG-rel"/>
</dbReference>
<gene>
    <name evidence="8" type="ORF">AVDCRST_MAG52-2123</name>
</gene>
<sequence>MGANGTVEAATAREEDSVDHGHHSGMWVPDQPPTWARMFLPHLDAWSVLAVLSIVGLVVYLGAVVRLRRSGVAWPWWRVLAWVGGTASLFAVTGTWLNGYSMVLFSVHMAQHMVLSLITPLLLLLAAPVTLALRTLPRGNGAAGAARALLLNGLHSRFARFLAAPLFSIPLFIASLYGVYFTPLFDALMSNPVGHQVMLAHFVVTGLLFFGPIVAQDPWPRTLSHPGRMLELFLPVPFHAFFGVAIMMAGSLVVDTFANPPAGWGIDPLRDQGEAGGIVWAFGELPTVLVLAVVFFSWASSDDRRAKAMDRTADRTGDAELVAYNARLRALAARPDS</sequence>
<feature type="transmembrane region" description="Helical" evidence="7">
    <location>
        <begin position="79"/>
        <end position="97"/>
    </location>
</feature>
<organism evidence="8">
    <name type="scientific">uncultured Blastococcus sp</name>
    <dbReference type="NCBI Taxonomy" id="217144"/>
    <lineage>
        <taxon>Bacteria</taxon>
        <taxon>Bacillati</taxon>
        <taxon>Actinomycetota</taxon>
        <taxon>Actinomycetes</taxon>
        <taxon>Geodermatophilales</taxon>
        <taxon>Geodermatophilaceae</taxon>
        <taxon>Blastococcus</taxon>
        <taxon>environmental samples</taxon>
    </lineage>
</organism>
<dbReference type="AlphaFoldDB" id="A0A6J4IIW5"/>
<evidence type="ECO:0000256" key="5">
    <source>
        <dbReference type="ARBA" id="ARBA00023136"/>
    </source>
</evidence>
<evidence type="ECO:0000313" key="8">
    <source>
        <dbReference type="EMBL" id="CAA9251708.1"/>
    </source>
</evidence>
<dbReference type="Pfam" id="PF09678">
    <property type="entry name" value="Caa3_CtaG"/>
    <property type="match status" value="1"/>
</dbReference>
<feature type="transmembrane region" description="Helical" evidence="7">
    <location>
        <begin position="45"/>
        <end position="67"/>
    </location>
</feature>
<evidence type="ECO:0000256" key="4">
    <source>
        <dbReference type="ARBA" id="ARBA00022989"/>
    </source>
</evidence>
<evidence type="ECO:0000256" key="6">
    <source>
        <dbReference type="SAM" id="MobiDB-lite"/>
    </source>
</evidence>
<evidence type="ECO:0000256" key="7">
    <source>
        <dbReference type="SAM" id="Phobius"/>
    </source>
</evidence>